<dbReference type="Proteomes" id="UP000626109">
    <property type="component" value="Unassembled WGS sequence"/>
</dbReference>
<proteinExistence type="predicted"/>
<name>A0A813L768_POLGL</name>
<evidence type="ECO:0000313" key="2">
    <source>
        <dbReference type="EMBL" id="CAE8721037.1"/>
    </source>
</evidence>
<dbReference type="AlphaFoldDB" id="A0A813L768"/>
<accession>A0A813L768</accession>
<evidence type="ECO:0000256" key="1">
    <source>
        <dbReference type="SAM" id="MobiDB-lite"/>
    </source>
</evidence>
<protein>
    <submittedName>
        <fullName evidence="2">Uncharacterized protein</fullName>
    </submittedName>
</protein>
<reference evidence="2" key="1">
    <citation type="submission" date="2021-02" db="EMBL/GenBank/DDBJ databases">
        <authorList>
            <person name="Dougan E. K."/>
            <person name="Rhodes N."/>
            <person name="Thang M."/>
            <person name="Chan C."/>
        </authorList>
    </citation>
    <scope>NUCLEOTIDE SEQUENCE</scope>
</reference>
<evidence type="ECO:0000313" key="3">
    <source>
        <dbReference type="Proteomes" id="UP000626109"/>
    </source>
</evidence>
<dbReference type="EMBL" id="CAJNNW010033948">
    <property type="protein sequence ID" value="CAE8721037.1"/>
    <property type="molecule type" value="Genomic_DNA"/>
</dbReference>
<comment type="caution">
    <text evidence="2">The sequence shown here is derived from an EMBL/GenBank/DDBJ whole genome shotgun (WGS) entry which is preliminary data.</text>
</comment>
<feature type="region of interest" description="Disordered" evidence="1">
    <location>
        <begin position="1"/>
        <end position="24"/>
    </location>
</feature>
<organism evidence="2 3">
    <name type="scientific">Polarella glacialis</name>
    <name type="common">Dinoflagellate</name>
    <dbReference type="NCBI Taxonomy" id="89957"/>
    <lineage>
        <taxon>Eukaryota</taxon>
        <taxon>Sar</taxon>
        <taxon>Alveolata</taxon>
        <taxon>Dinophyceae</taxon>
        <taxon>Suessiales</taxon>
        <taxon>Suessiaceae</taxon>
        <taxon>Polarella</taxon>
    </lineage>
</organism>
<feature type="non-terminal residue" evidence="2">
    <location>
        <position position="1"/>
    </location>
</feature>
<sequence length="122" mass="13317">MGVKLQLPSAAQMPDGGRVSTKEALGPLNVKQAPCYEQRQPSNAQDAQDAEALLAARTTTALLESETTPAGKRHLVLPLPQFDPSRYEFRRVLMKDLRNGGCIELFEETGSGLLLAAKRLQK</sequence>
<gene>
    <name evidence="2" type="ORF">PGLA2088_LOCUS41688</name>
</gene>